<dbReference type="Proteomes" id="UP000821845">
    <property type="component" value="Chromosome 4"/>
</dbReference>
<dbReference type="EMBL" id="CM023484">
    <property type="protein sequence ID" value="KAH6932787.1"/>
    <property type="molecule type" value="Genomic_DNA"/>
</dbReference>
<organism evidence="1 2">
    <name type="scientific">Hyalomma asiaticum</name>
    <name type="common">Tick</name>
    <dbReference type="NCBI Taxonomy" id="266040"/>
    <lineage>
        <taxon>Eukaryota</taxon>
        <taxon>Metazoa</taxon>
        <taxon>Ecdysozoa</taxon>
        <taxon>Arthropoda</taxon>
        <taxon>Chelicerata</taxon>
        <taxon>Arachnida</taxon>
        <taxon>Acari</taxon>
        <taxon>Parasitiformes</taxon>
        <taxon>Ixodida</taxon>
        <taxon>Ixodoidea</taxon>
        <taxon>Ixodidae</taxon>
        <taxon>Hyalomminae</taxon>
        <taxon>Hyalomma</taxon>
    </lineage>
</organism>
<name>A0ACB7SFD2_HYAAI</name>
<comment type="caution">
    <text evidence="1">The sequence shown here is derived from an EMBL/GenBank/DDBJ whole genome shotgun (WGS) entry which is preliminary data.</text>
</comment>
<evidence type="ECO:0000313" key="1">
    <source>
        <dbReference type="EMBL" id="KAH6932787.1"/>
    </source>
</evidence>
<gene>
    <name evidence="1" type="ORF">HPB50_009486</name>
</gene>
<keyword evidence="2" id="KW-1185">Reference proteome</keyword>
<sequence length="313" mass="34173">MAFKQWRRFNFFDKEVVRDGDKAFDRLQELSVTCSTSGRGQLVLGEVGGHVVCVNRQLQLTTFRAYELTVELVQQMRNHALLVTLGADESGVNPLVKVDKHGVPHCCRIVRAASGTSPSPAKSLAVDERLTLMAVGLEDGRLLLYRGDVARQQSRQTVVPLESGSVNALAFAGANQLFVATTSKVLSLVLGAHGQPSKQLVLDAYGCAPQCAALSSEGEFVVARQDHPPNLSPEHTFPRSAGGPDKTIVTIYDIQNKFVAYSAAIPGVVDVMAEWGSLYVLVQEGKLFCLRERDTQSKLELLFRKNQYSLAIS</sequence>
<protein>
    <submittedName>
        <fullName evidence="1">Uncharacterized protein</fullName>
    </submittedName>
</protein>
<accession>A0ACB7SFD2</accession>
<evidence type="ECO:0000313" key="2">
    <source>
        <dbReference type="Proteomes" id="UP000821845"/>
    </source>
</evidence>
<reference evidence="1" key="1">
    <citation type="submission" date="2020-05" db="EMBL/GenBank/DDBJ databases">
        <title>Large-scale comparative analyses of tick genomes elucidate their genetic diversity and vector capacities.</title>
        <authorList>
            <person name="Jia N."/>
            <person name="Wang J."/>
            <person name="Shi W."/>
            <person name="Du L."/>
            <person name="Sun Y."/>
            <person name="Zhan W."/>
            <person name="Jiang J."/>
            <person name="Wang Q."/>
            <person name="Zhang B."/>
            <person name="Ji P."/>
            <person name="Sakyi L.B."/>
            <person name="Cui X."/>
            <person name="Yuan T."/>
            <person name="Jiang B."/>
            <person name="Yang W."/>
            <person name="Lam T.T.-Y."/>
            <person name="Chang Q."/>
            <person name="Ding S."/>
            <person name="Wang X."/>
            <person name="Zhu J."/>
            <person name="Ruan X."/>
            <person name="Zhao L."/>
            <person name="Wei J."/>
            <person name="Que T."/>
            <person name="Du C."/>
            <person name="Cheng J."/>
            <person name="Dai P."/>
            <person name="Han X."/>
            <person name="Huang E."/>
            <person name="Gao Y."/>
            <person name="Liu J."/>
            <person name="Shao H."/>
            <person name="Ye R."/>
            <person name="Li L."/>
            <person name="Wei W."/>
            <person name="Wang X."/>
            <person name="Wang C."/>
            <person name="Yang T."/>
            <person name="Huo Q."/>
            <person name="Li W."/>
            <person name="Guo W."/>
            <person name="Chen H."/>
            <person name="Zhou L."/>
            <person name="Ni X."/>
            <person name="Tian J."/>
            <person name="Zhou Y."/>
            <person name="Sheng Y."/>
            <person name="Liu T."/>
            <person name="Pan Y."/>
            <person name="Xia L."/>
            <person name="Li J."/>
            <person name="Zhao F."/>
            <person name="Cao W."/>
        </authorList>
    </citation>
    <scope>NUCLEOTIDE SEQUENCE</scope>
    <source>
        <strain evidence="1">Hyas-2018</strain>
    </source>
</reference>
<proteinExistence type="predicted"/>